<evidence type="ECO:0000313" key="2">
    <source>
        <dbReference type="Proteomes" id="UP001165960"/>
    </source>
</evidence>
<proteinExistence type="predicted"/>
<dbReference type="EMBL" id="QTSX02004971">
    <property type="protein sequence ID" value="KAJ9063449.1"/>
    <property type="molecule type" value="Genomic_DNA"/>
</dbReference>
<protein>
    <submittedName>
        <fullName evidence="1">Uncharacterized protein</fullName>
    </submittedName>
</protein>
<evidence type="ECO:0000313" key="1">
    <source>
        <dbReference type="EMBL" id="KAJ9063449.1"/>
    </source>
</evidence>
<accession>A0ACC2SME8</accession>
<reference evidence="1" key="1">
    <citation type="submission" date="2022-04" db="EMBL/GenBank/DDBJ databases">
        <title>Genome of the entomopathogenic fungus Entomophthora muscae.</title>
        <authorList>
            <person name="Elya C."/>
            <person name="Lovett B.R."/>
            <person name="Lee E."/>
            <person name="Macias A.M."/>
            <person name="Hajek A.E."/>
            <person name="De Bivort B.L."/>
            <person name="Kasson M.T."/>
            <person name="De Fine Licht H.H."/>
            <person name="Stajich J.E."/>
        </authorList>
    </citation>
    <scope>NUCLEOTIDE SEQUENCE</scope>
    <source>
        <strain evidence="1">Berkeley</strain>
    </source>
</reference>
<comment type="caution">
    <text evidence="1">The sequence shown here is derived from an EMBL/GenBank/DDBJ whole genome shotgun (WGS) entry which is preliminary data.</text>
</comment>
<keyword evidence="2" id="KW-1185">Reference proteome</keyword>
<name>A0ACC2SME8_9FUNG</name>
<sequence length="538" mass="60683">MENPFGSLKQYLACDLQELSAEPTKLQKKLLQLDSDKAKVLATNYSLAIDSRLALDDSVPLVETLKSCLSSELGRNIESSESELKSVRETWGQLDEKKAQLNAIRQYSNHLQDLCDLPKLASALISLKNFQGALDIAKRVRRLLNSYKETKVLETDGSLLDMINLGVEAELEKMVGELIRGLKEDTLKLPECIQSLDFLAQTEWFPNQHLQFIFLSSRLASFESRLSITPKMEPSKRRTLAAYNDDPGRQLKRQLDLTLNFASELTYFYRACFPHSVGMESSRSLYYSVMHTKLVRPLIDNFKKKLPQVSQPSLIASLLNQSMFVGASLANVGLDLRQLLAPIFEQCILESFSQQFFAASKPLSQGFKSSLRVRRDLASVPTEASRSFTDSPGPLYESLLERLLKQDFSPPSELKHFAPLAQYTNDMLHHFNSLRTLAVLTLGRSMLANLLECLKEVGGLLLTIKPSKDSSQTIEFESWMYVTQSLFLDTLLPYLGATMILAIFGGIHVFTVSDAATQPRETIETLLQIQEFRKLFEN</sequence>
<organism evidence="1 2">
    <name type="scientific">Entomophthora muscae</name>
    <dbReference type="NCBI Taxonomy" id="34485"/>
    <lineage>
        <taxon>Eukaryota</taxon>
        <taxon>Fungi</taxon>
        <taxon>Fungi incertae sedis</taxon>
        <taxon>Zoopagomycota</taxon>
        <taxon>Entomophthoromycotina</taxon>
        <taxon>Entomophthoromycetes</taxon>
        <taxon>Entomophthorales</taxon>
        <taxon>Entomophthoraceae</taxon>
        <taxon>Entomophthora</taxon>
    </lineage>
</organism>
<gene>
    <name evidence="1" type="ORF">DSO57_1000041</name>
</gene>
<dbReference type="Proteomes" id="UP001165960">
    <property type="component" value="Unassembled WGS sequence"/>
</dbReference>